<keyword evidence="1" id="KW-0812">Transmembrane</keyword>
<feature type="transmembrane region" description="Helical" evidence="1">
    <location>
        <begin position="20"/>
        <end position="39"/>
    </location>
</feature>
<proteinExistence type="predicted"/>
<keyword evidence="1" id="KW-0472">Membrane</keyword>
<dbReference type="Proteomes" id="UP001642260">
    <property type="component" value="Unassembled WGS sequence"/>
</dbReference>
<comment type="caution">
    <text evidence="2">The sequence shown here is derived from an EMBL/GenBank/DDBJ whole genome shotgun (WGS) entry which is preliminary data.</text>
</comment>
<keyword evidence="1" id="KW-1133">Transmembrane helix</keyword>
<name>A0ABC8LLN6_ERUVS</name>
<dbReference type="EMBL" id="CAKOAT010629598">
    <property type="protein sequence ID" value="CAH8384617.1"/>
    <property type="molecule type" value="Genomic_DNA"/>
</dbReference>
<evidence type="ECO:0000256" key="1">
    <source>
        <dbReference type="SAM" id="Phobius"/>
    </source>
</evidence>
<sequence length="91" mass="10426">MDEQWCDENNDELPEMYLVIAWFNCSSCVKIMNGPGFFMKQRQRLFIPRVLGVMEASCRDSESKELRPGTRQLSVVGAVRVAVRSSFMVTC</sequence>
<organism evidence="2 3">
    <name type="scientific">Eruca vesicaria subsp. sativa</name>
    <name type="common">Garden rocket</name>
    <name type="synonym">Eruca sativa</name>
    <dbReference type="NCBI Taxonomy" id="29727"/>
    <lineage>
        <taxon>Eukaryota</taxon>
        <taxon>Viridiplantae</taxon>
        <taxon>Streptophyta</taxon>
        <taxon>Embryophyta</taxon>
        <taxon>Tracheophyta</taxon>
        <taxon>Spermatophyta</taxon>
        <taxon>Magnoliopsida</taxon>
        <taxon>eudicotyledons</taxon>
        <taxon>Gunneridae</taxon>
        <taxon>Pentapetalae</taxon>
        <taxon>rosids</taxon>
        <taxon>malvids</taxon>
        <taxon>Brassicales</taxon>
        <taxon>Brassicaceae</taxon>
        <taxon>Brassiceae</taxon>
        <taxon>Eruca</taxon>
    </lineage>
</organism>
<protein>
    <submittedName>
        <fullName evidence="2">Uncharacterized protein</fullName>
    </submittedName>
</protein>
<evidence type="ECO:0000313" key="3">
    <source>
        <dbReference type="Proteomes" id="UP001642260"/>
    </source>
</evidence>
<evidence type="ECO:0000313" key="2">
    <source>
        <dbReference type="EMBL" id="CAH8384617.1"/>
    </source>
</evidence>
<keyword evidence="3" id="KW-1185">Reference proteome</keyword>
<reference evidence="2 3" key="1">
    <citation type="submission" date="2022-03" db="EMBL/GenBank/DDBJ databases">
        <authorList>
            <person name="Macdonald S."/>
            <person name="Ahmed S."/>
            <person name="Newling K."/>
        </authorList>
    </citation>
    <scope>NUCLEOTIDE SEQUENCE [LARGE SCALE GENOMIC DNA]</scope>
</reference>
<accession>A0ABC8LLN6</accession>
<gene>
    <name evidence="2" type="ORF">ERUC_LOCUS37100</name>
</gene>
<dbReference type="AlphaFoldDB" id="A0ABC8LLN6"/>